<proteinExistence type="predicted"/>
<dbReference type="SUPFAM" id="SSF53098">
    <property type="entry name" value="Ribonuclease H-like"/>
    <property type="match status" value="1"/>
</dbReference>
<dbReference type="GO" id="GO:0015074">
    <property type="term" value="P:DNA integration"/>
    <property type="evidence" value="ECO:0007669"/>
    <property type="project" value="InterPro"/>
</dbReference>
<dbReference type="AlphaFoldDB" id="A0A9N9WA97"/>
<dbReference type="EMBL" id="OU893344">
    <property type="protein sequence ID" value="CAG9785279.1"/>
    <property type="molecule type" value="Genomic_DNA"/>
</dbReference>
<organism evidence="2 3">
    <name type="scientific">Diatraea saccharalis</name>
    <name type="common">sugarcane borer</name>
    <dbReference type="NCBI Taxonomy" id="40085"/>
    <lineage>
        <taxon>Eukaryota</taxon>
        <taxon>Metazoa</taxon>
        <taxon>Ecdysozoa</taxon>
        <taxon>Arthropoda</taxon>
        <taxon>Hexapoda</taxon>
        <taxon>Insecta</taxon>
        <taxon>Pterygota</taxon>
        <taxon>Neoptera</taxon>
        <taxon>Endopterygota</taxon>
        <taxon>Lepidoptera</taxon>
        <taxon>Glossata</taxon>
        <taxon>Ditrysia</taxon>
        <taxon>Pyraloidea</taxon>
        <taxon>Crambidae</taxon>
        <taxon>Crambinae</taxon>
        <taxon>Diatraea</taxon>
    </lineage>
</organism>
<dbReference type="InterPro" id="IPR001584">
    <property type="entry name" value="Integrase_cat-core"/>
</dbReference>
<feature type="domain" description="Integrase catalytic" evidence="1">
    <location>
        <begin position="200"/>
        <end position="361"/>
    </location>
</feature>
<dbReference type="OrthoDB" id="441971at2759"/>
<reference evidence="2" key="1">
    <citation type="submission" date="2021-12" db="EMBL/GenBank/DDBJ databases">
        <authorList>
            <person name="King R."/>
        </authorList>
    </citation>
    <scope>NUCLEOTIDE SEQUENCE</scope>
</reference>
<sequence length="435" mass="50765">MDKKESADNEKSDCKDDVDRHEFYRRIKEVFKKKFCNTYLLTRQKYLEIIEQVKSAHSRLKKTALDYRRVKRYVVVDTPSGERLFLARKDGKQSQQMFVTMEETYDIIRDYHLKFNHCGKNRLMKAMKLLYRNITTESVMVYLQLCGPCRNKLVKRNRALRQSLDQPKHQRDVDEINKTDPLAADTFIRNETEVDDTKESFKHPELYSRAQVDILDVTTEPNEEYKFMLVYRDYMNKYIHLKPLKSLSVDESVDAILEICLVFGAPNILQSKNGLDIITPICRRLNATYPNIKVVPGANVFNDKDLKGKTNGDILKVLNSWLALSQSTKWQLGLKFVQHSLNTKFDETICRTPSEIVFGTNPRKGIASFLTKEECDYIMSEEDLKTALEKKENPQNQTLKQLKLEESLVLQSNFIKIETEQLSEDDDIIDDNISN</sequence>
<protein>
    <recommendedName>
        <fullName evidence="1">Integrase catalytic domain-containing protein</fullName>
    </recommendedName>
</protein>
<evidence type="ECO:0000313" key="3">
    <source>
        <dbReference type="Proteomes" id="UP001153714"/>
    </source>
</evidence>
<reference evidence="2" key="2">
    <citation type="submission" date="2022-10" db="EMBL/GenBank/DDBJ databases">
        <authorList>
            <consortium name="ENA_rothamsted_submissions"/>
            <consortium name="culmorum"/>
            <person name="King R."/>
        </authorList>
    </citation>
    <scope>NUCLEOTIDE SEQUENCE</scope>
</reference>
<evidence type="ECO:0000313" key="2">
    <source>
        <dbReference type="EMBL" id="CAG9785279.1"/>
    </source>
</evidence>
<gene>
    <name evidence="2" type="ORF">DIATSA_LOCUS3322</name>
</gene>
<keyword evidence="3" id="KW-1185">Reference proteome</keyword>
<dbReference type="GO" id="GO:0003676">
    <property type="term" value="F:nucleic acid binding"/>
    <property type="evidence" value="ECO:0007669"/>
    <property type="project" value="InterPro"/>
</dbReference>
<evidence type="ECO:0000259" key="1">
    <source>
        <dbReference type="PROSITE" id="PS50994"/>
    </source>
</evidence>
<dbReference type="Gene3D" id="3.30.420.10">
    <property type="entry name" value="Ribonuclease H-like superfamily/Ribonuclease H"/>
    <property type="match status" value="1"/>
</dbReference>
<dbReference type="InterPro" id="IPR012337">
    <property type="entry name" value="RNaseH-like_sf"/>
</dbReference>
<name>A0A9N9WA97_9NEOP</name>
<dbReference type="InterPro" id="IPR036397">
    <property type="entry name" value="RNaseH_sf"/>
</dbReference>
<dbReference type="Proteomes" id="UP001153714">
    <property type="component" value="Chromosome 13"/>
</dbReference>
<dbReference type="PROSITE" id="PS50994">
    <property type="entry name" value="INTEGRASE"/>
    <property type="match status" value="1"/>
</dbReference>
<accession>A0A9N9WA97</accession>